<dbReference type="EMBL" id="LNTB01000001">
    <property type="protein sequence ID" value="KSW12327.1"/>
    <property type="molecule type" value="Genomic_DNA"/>
</dbReference>
<dbReference type="Proteomes" id="UP000053352">
    <property type="component" value="Unassembled WGS sequence"/>
</dbReference>
<reference evidence="1 2" key="1">
    <citation type="submission" date="2015-11" db="EMBL/GenBank/DDBJ databases">
        <title>Genome sequence of Pyrodictium occultum PL-19, a marine hyperthermophilic archaeon isolated from Volcano, Italy.</title>
        <authorList>
            <person name="Utturkar S."/>
            <person name="Huber H."/>
            <person name="Leptihn S."/>
            <person name="Brown S."/>
            <person name="Stetter K.O."/>
            <person name="Podar M."/>
        </authorList>
    </citation>
    <scope>NUCLEOTIDE SEQUENCE [LARGE SCALE GENOMIC DNA]</scope>
    <source>
        <strain evidence="1 2">PL-19</strain>
    </source>
</reference>
<sequence length="108" mass="12305">MAECMYYRVEGPYIVVVNGCKEGLDLKAVEVKYSVRVLKSEHLSGEVEAKTIRREITERITLGRRVAPGSSVEIYFGPVEDLDEVYAIIAVGDREYRIGLRRHSEKQD</sequence>
<name>A0A0V8RW81_PYROC</name>
<gene>
    <name evidence="1" type="ORF">CF15_06180</name>
</gene>
<protein>
    <submittedName>
        <fullName evidence="1">Uncharacterized protein</fullName>
    </submittedName>
</protein>
<comment type="caution">
    <text evidence="1">The sequence shown here is derived from an EMBL/GenBank/DDBJ whole genome shotgun (WGS) entry which is preliminary data.</text>
</comment>
<proteinExistence type="predicted"/>
<dbReference type="AlphaFoldDB" id="A0A0V8RW81"/>
<evidence type="ECO:0000313" key="2">
    <source>
        <dbReference type="Proteomes" id="UP000053352"/>
    </source>
</evidence>
<keyword evidence="2" id="KW-1185">Reference proteome</keyword>
<organism evidence="1 2">
    <name type="scientific">Pyrodictium occultum</name>
    <dbReference type="NCBI Taxonomy" id="2309"/>
    <lineage>
        <taxon>Archaea</taxon>
        <taxon>Thermoproteota</taxon>
        <taxon>Thermoprotei</taxon>
        <taxon>Desulfurococcales</taxon>
        <taxon>Pyrodictiaceae</taxon>
        <taxon>Pyrodictium</taxon>
    </lineage>
</organism>
<accession>A0A0V8RW81</accession>
<evidence type="ECO:0000313" key="1">
    <source>
        <dbReference type="EMBL" id="KSW12327.1"/>
    </source>
</evidence>